<dbReference type="GO" id="GO:0004523">
    <property type="term" value="F:RNA-DNA hybrid ribonuclease activity"/>
    <property type="evidence" value="ECO:0007669"/>
    <property type="project" value="InterPro"/>
</dbReference>
<dbReference type="PANTHER" id="PTHR41694">
    <property type="entry name" value="ENDOGENOUS RETROVIRUS GROUP K MEMBER POL PROTEIN"/>
    <property type="match status" value="1"/>
</dbReference>
<reference evidence="9" key="1">
    <citation type="submission" date="2017-10" db="EMBL/GenBank/DDBJ databases">
        <title>A new Pekin duck reference genome.</title>
        <authorList>
            <person name="Hou Z.-C."/>
            <person name="Zhou Z.-K."/>
            <person name="Zhu F."/>
            <person name="Hou S.-S."/>
        </authorList>
    </citation>
    <scope>NUCLEOTIDE SEQUENCE [LARGE SCALE GENOMIC DNA]</scope>
</reference>
<evidence type="ECO:0000256" key="5">
    <source>
        <dbReference type="ARBA" id="ARBA00022801"/>
    </source>
</evidence>
<dbReference type="SUPFAM" id="SSF53098">
    <property type="entry name" value="Ribonuclease H-like"/>
    <property type="match status" value="1"/>
</dbReference>
<evidence type="ECO:0000256" key="2">
    <source>
        <dbReference type="ARBA" id="ARBA00022695"/>
    </source>
</evidence>
<evidence type="ECO:0000313" key="9">
    <source>
        <dbReference type="Proteomes" id="UP000016666"/>
    </source>
</evidence>
<keyword evidence="6" id="KW-0695">RNA-directed DNA polymerase</keyword>
<dbReference type="InterPro" id="IPR012337">
    <property type="entry name" value="RNaseH-like_sf"/>
</dbReference>
<keyword evidence="9" id="KW-1185">Reference proteome</keyword>
<evidence type="ECO:0000256" key="6">
    <source>
        <dbReference type="ARBA" id="ARBA00022918"/>
    </source>
</evidence>
<dbReference type="GO" id="GO:0003964">
    <property type="term" value="F:RNA-directed DNA polymerase activity"/>
    <property type="evidence" value="ECO:0007669"/>
    <property type="project" value="UniProtKB-KW"/>
</dbReference>
<dbReference type="GeneTree" id="ENSGT01030000234917"/>
<evidence type="ECO:0000256" key="3">
    <source>
        <dbReference type="ARBA" id="ARBA00022722"/>
    </source>
</evidence>
<evidence type="ECO:0000313" key="8">
    <source>
        <dbReference type="Ensembl" id="ENSAPLP00000032866.1"/>
    </source>
</evidence>
<feature type="domain" description="RNase H type-1" evidence="7">
    <location>
        <begin position="73"/>
        <end position="222"/>
    </location>
</feature>
<reference evidence="8" key="3">
    <citation type="submission" date="2025-09" db="UniProtKB">
        <authorList>
            <consortium name="Ensembl"/>
        </authorList>
    </citation>
    <scope>IDENTIFICATION</scope>
</reference>
<protein>
    <recommendedName>
        <fullName evidence="7">RNase H type-1 domain-containing protein</fullName>
    </recommendedName>
</protein>
<dbReference type="InterPro" id="IPR036397">
    <property type="entry name" value="RNaseH_sf"/>
</dbReference>
<dbReference type="AlphaFoldDB" id="A0A493U420"/>
<dbReference type="Proteomes" id="UP000016666">
    <property type="component" value="Unassembled WGS sequence"/>
</dbReference>
<reference evidence="8" key="2">
    <citation type="submission" date="2025-08" db="UniProtKB">
        <authorList>
            <consortium name="Ensembl"/>
        </authorList>
    </citation>
    <scope>IDENTIFICATION</scope>
</reference>
<keyword evidence="4" id="KW-0255">Endonuclease</keyword>
<dbReference type="PROSITE" id="PS50879">
    <property type="entry name" value="RNASE_H_1"/>
    <property type="match status" value="1"/>
</dbReference>
<proteinExistence type="predicted"/>
<keyword evidence="2" id="KW-0548">Nucleotidyltransferase</keyword>
<keyword evidence="5" id="KW-0378">Hydrolase</keyword>
<sequence length="313" mass="36277">MFKEKIPTTHHATDATWSKWIVLITQQARMGKPNRPVILEEIIDWPEGRDFRVPTEEVNRAEEAPPYNELPEDRKRYALFTDGSCCVVGSHWKWKAAVWSPTRRIVEAMEGEGESSQYAEVKAIQLALEIAKREKWPVLYLYTDSWMVANALWGWLQQWKESNWQRRGKPIWAATLWQDIAARVGNLDVKVRHVDARMPKSCATEEHRNNEEVDRASKIEVAQVDLDWERKGELFVARWAHETSGHLGRDATYRWARDQRVDLTIEAITQVTHECETCAAIKKAMKLDVVGRRCRINDRSTLQGAGQCNRDLS</sequence>
<dbReference type="Gene3D" id="3.30.420.10">
    <property type="entry name" value="Ribonuclease H-like superfamily/Ribonuclease H"/>
    <property type="match status" value="1"/>
</dbReference>
<evidence type="ECO:0000259" key="7">
    <source>
        <dbReference type="PROSITE" id="PS50879"/>
    </source>
</evidence>
<evidence type="ECO:0000256" key="1">
    <source>
        <dbReference type="ARBA" id="ARBA00022679"/>
    </source>
</evidence>
<dbReference type="STRING" id="8840.ENSAPLP00000032866"/>
<dbReference type="InterPro" id="IPR002156">
    <property type="entry name" value="RNaseH_domain"/>
</dbReference>
<dbReference type="GO" id="GO:0035613">
    <property type="term" value="F:RNA stem-loop binding"/>
    <property type="evidence" value="ECO:0007669"/>
    <property type="project" value="TreeGrafter"/>
</dbReference>
<dbReference type="PANTHER" id="PTHR41694:SF3">
    <property type="entry name" value="RNA-DIRECTED DNA POLYMERASE-RELATED"/>
    <property type="match status" value="1"/>
</dbReference>
<name>A0A493U420_ANAPP</name>
<keyword evidence="1" id="KW-0808">Transferase</keyword>
<dbReference type="OMA" id="CRINDRS"/>
<dbReference type="Pfam" id="PF00075">
    <property type="entry name" value="RNase_H"/>
    <property type="match status" value="1"/>
</dbReference>
<evidence type="ECO:0000256" key="4">
    <source>
        <dbReference type="ARBA" id="ARBA00022759"/>
    </source>
</evidence>
<accession>A0A493U420</accession>
<keyword evidence="3" id="KW-0540">Nuclease</keyword>
<dbReference type="Ensembl" id="ENSAPLT00000045032.1">
    <property type="protein sequence ID" value="ENSAPLP00000032866.1"/>
    <property type="gene ID" value="ENSAPLG00000028399.1"/>
</dbReference>
<organism evidence="8 9">
    <name type="scientific">Anas platyrhynchos platyrhynchos</name>
    <name type="common">Northern mallard</name>
    <dbReference type="NCBI Taxonomy" id="8840"/>
    <lineage>
        <taxon>Eukaryota</taxon>
        <taxon>Metazoa</taxon>
        <taxon>Chordata</taxon>
        <taxon>Craniata</taxon>
        <taxon>Vertebrata</taxon>
        <taxon>Euteleostomi</taxon>
        <taxon>Archelosauria</taxon>
        <taxon>Archosauria</taxon>
        <taxon>Dinosauria</taxon>
        <taxon>Saurischia</taxon>
        <taxon>Theropoda</taxon>
        <taxon>Coelurosauria</taxon>
        <taxon>Aves</taxon>
        <taxon>Neognathae</taxon>
        <taxon>Galloanserae</taxon>
        <taxon>Anseriformes</taxon>
        <taxon>Anatidae</taxon>
        <taxon>Anatinae</taxon>
        <taxon>Anas</taxon>
    </lineage>
</organism>